<feature type="chain" id="PRO_5044021888" description="Phytocyanin domain-containing protein" evidence="1">
    <location>
        <begin position="22"/>
        <end position="125"/>
    </location>
</feature>
<evidence type="ECO:0000313" key="4">
    <source>
        <dbReference type="Proteomes" id="UP001497516"/>
    </source>
</evidence>
<organism evidence="3 4">
    <name type="scientific">Linum trigynum</name>
    <dbReference type="NCBI Taxonomy" id="586398"/>
    <lineage>
        <taxon>Eukaryota</taxon>
        <taxon>Viridiplantae</taxon>
        <taxon>Streptophyta</taxon>
        <taxon>Embryophyta</taxon>
        <taxon>Tracheophyta</taxon>
        <taxon>Spermatophyta</taxon>
        <taxon>Magnoliopsida</taxon>
        <taxon>eudicotyledons</taxon>
        <taxon>Gunneridae</taxon>
        <taxon>Pentapetalae</taxon>
        <taxon>rosids</taxon>
        <taxon>fabids</taxon>
        <taxon>Malpighiales</taxon>
        <taxon>Linaceae</taxon>
        <taxon>Linum</taxon>
    </lineage>
</organism>
<dbReference type="PANTHER" id="PTHR33021:SF424">
    <property type="entry name" value="BASIC BLUE PROTEIN"/>
    <property type="match status" value="1"/>
</dbReference>
<dbReference type="Proteomes" id="UP001497516">
    <property type="component" value="Chromosome 1"/>
</dbReference>
<dbReference type="InterPro" id="IPR039391">
    <property type="entry name" value="Phytocyanin-like"/>
</dbReference>
<dbReference type="PANTHER" id="PTHR33021">
    <property type="entry name" value="BLUE COPPER PROTEIN"/>
    <property type="match status" value="1"/>
</dbReference>
<dbReference type="AlphaFoldDB" id="A0AAV2C8J4"/>
<dbReference type="GO" id="GO:0009055">
    <property type="term" value="F:electron transfer activity"/>
    <property type="evidence" value="ECO:0007669"/>
    <property type="project" value="InterPro"/>
</dbReference>
<keyword evidence="4" id="KW-1185">Reference proteome</keyword>
<name>A0AAV2C8J4_9ROSI</name>
<dbReference type="EMBL" id="OZ034813">
    <property type="protein sequence ID" value="CAL1352665.1"/>
    <property type="molecule type" value="Genomic_DNA"/>
</dbReference>
<dbReference type="InterPro" id="IPR008972">
    <property type="entry name" value="Cupredoxin"/>
</dbReference>
<dbReference type="PROSITE" id="PS51485">
    <property type="entry name" value="PHYTOCYANIN"/>
    <property type="match status" value="1"/>
</dbReference>
<accession>A0AAV2C8J4</accession>
<reference evidence="3 4" key="1">
    <citation type="submission" date="2024-04" db="EMBL/GenBank/DDBJ databases">
        <authorList>
            <person name="Fracassetti M."/>
        </authorList>
    </citation>
    <scope>NUCLEOTIDE SEQUENCE [LARGE SCALE GENOMIC DNA]</scope>
</reference>
<dbReference type="SUPFAM" id="SSF49503">
    <property type="entry name" value="Cupredoxins"/>
    <property type="match status" value="1"/>
</dbReference>
<dbReference type="Gene3D" id="2.60.40.420">
    <property type="entry name" value="Cupredoxins - blue copper proteins"/>
    <property type="match status" value="1"/>
</dbReference>
<dbReference type="GO" id="GO:0005886">
    <property type="term" value="C:plasma membrane"/>
    <property type="evidence" value="ECO:0007669"/>
    <property type="project" value="TreeGrafter"/>
</dbReference>
<feature type="domain" description="Phytocyanin" evidence="2">
    <location>
        <begin position="29"/>
        <end position="125"/>
    </location>
</feature>
<evidence type="ECO:0000259" key="2">
    <source>
        <dbReference type="PROSITE" id="PS51485"/>
    </source>
</evidence>
<gene>
    <name evidence="3" type="ORF">LTRI10_LOCUS620</name>
</gene>
<evidence type="ECO:0000256" key="1">
    <source>
        <dbReference type="SAM" id="SignalP"/>
    </source>
</evidence>
<sequence length="125" mass="14082">MEKSCFVSSAITVMLLLLVHGQSLFAGATTYTVGGLDGWTMEQAKIWPKGKSFKAGDYLEFTYNYEFVNVITTAKKTEYDQCKLPVFGIYQSGRDFIRLHRGHNYFFSGMGGQCQLGFKMAIFAE</sequence>
<dbReference type="Pfam" id="PF02298">
    <property type="entry name" value="Cu_bind_like"/>
    <property type="match status" value="1"/>
</dbReference>
<proteinExistence type="predicted"/>
<feature type="signal peptide" evidence="1">
    <location>
        <begin position="1"/>
        <end position="21"/>
    </location>
</feature>
<protein>
    <recommendedName>
        <fullName evidence="2">Phytocyanin domain-containing protein</fullName>
    </recommendedName>
</protein>
<keyword evidence="1" id="KW-0732">Signal</keyword>
<evidence type="ECO:0000313" key="3">
    <source>
        <dbReference type="EMBL" id="CAL1352665.1"/>
    </source>
</evidence>
<dbReference type="InterPro" id="IPR003245">
    <property type="entry name" value="Phytocyanin_dom"/>
</dbReference>